<dbReference type="Proteomes" id="UP000610456">
    <property type="component" value="Unassembled WGS sequence"/>
</dbReference>
<evidence type="ECO:0000256" key="14">
    <source>
        <dbReference type="ARBA" id="ARBA00042842"/>
    </source>
</evidence>
<evidence type="ECO:0000256" key="9">
    <source>
        <dbReference type="ARBA" id="ARBA00023316"/>
    </source>
</evidence>
<reference evidence="17" key="2">
    <citation type="submission" date="2020-09" db="EMBL/GenBank/DDBJ databases">
        <authorList>
            <person name="Sun Q."/>
            <person name="Kim S."/>
        </authorList>
    </citation>
    <scope>NUCLEOTIDE SEQUENCE</scope>
    <source>
        <strain evidence="17">KCTC 12719</strain>
    </source>
</reference>
<keyword evidence="6" id="KW-0133">Cell shape</keyword>
<dbReference type="Pfam" id="PF00275">
    <property type="entry name" value="EPSP_synthase"/>
    <property type="match status" value="1"/>
</dbReference>
<keyword evidence="3" id="KW-0963">Cytoplasm</keyword>
<evidence type="ECO:0000256" key="10">
    <source>
        <dbReference type="ARBA" id="ARBA00038367"/>
    </source>
</evidence>
<evidence type="ECO:0000256" key="1">
    <source>
        <dbReference type="ARBA" id="ARBA00004496"/>
    </source>
</evidence>
<comment type="caution">
    <text evidence="17">The sequence shown here is derived from an EMBL/GenBank/DDBJ whole genome shotgun (WGS) entry which is preliminary data.</text>
</comment>
<dbReference type="EC" id="2.5.1.7" evidence="11"/>
<evidence type="ECO:0000256" key="4">
    <source>
        <dbReference type="ARBA" id="ARBA00022618"/>
    </source>
</evidence>
<gene>
    <name evidence="17" type="ORF">GCM10007103_29230</name>
</gene>
<dbReference type="GO" id="GO:0071555">
    <property type="term" value="P:cell wall organization"/>
    <property type="evidence" value="ECO:0007669"/>
    <property type="project" value="UniProtKB-KW"/>
</dbReference>
<keyword evidence="4" id="KW-0132">Cell division</keyword>
<name>A0A918SJN6_9FLAO</name>
<dbReference type="GO" id="GO:0008760">
    <property type="term" value="F:UDP-N-acetylglucosamine 1-carboxyvinyltransferase activity"/>
    <property type="evidence" value="ECO:0007669"/>
    <property type="project" value="UniProtKB-EC"/>
</dbReference>
<dbReference type="NCBIfam" id="NF006873">
    <property type="entry name" value="PRK09369.1"/>
    <property type="match status" value="1"/>
</dbReference>
<protein>
    <recommendedName>
        <fullName evidence="12">UDP-N-acetylglucosamine 1-carboxyvinyltransferase</fullName>
        <ecNumber evidence="11">2.5.1.7</ecNumber>
    </recommendedName>
    <alternativeName>
        <fullName evidence="13">Enoylpyruvate transferase</fullName>
    </alternativeName>
    <alternativeName>
        <fullName evidence="14">UDP-N-acetylglucosamine enolpyruvyl transferase</fullName>
    </alternativeName>
</protein>
<dbReference type="AlphaFoldDB" id="A0A918SJN6"/>
<evidence type="ECO:0000256" key="3">
    <source>
        <dbReference type="ARBA" id="ARBA00022490"/>
    </source>
</evidence>
<accession>A0A918SJN6</accession>
<comment type="similarity">
    <text evidence="10">Belongs to the EPSP synthase family. MurA subfamily.</text>
</comment>
<evidence type="ECO:0000313" key="17">
    <source>
        <dbReference type="EMBL" id="GHA46272.1"/>
    </source>
</evidence>
<dbReference type="GO" id="GO:0009252">
    <property type="term" value="P:peptidoglycan biosynthetic process"/>
    <property type="evidence" value="ECO:0007669"/>
    <property type="project" value="UniProtKB-KW"/>
</dbReference>
<comment type="pathway">
    <text evidence="2">Cell wall biogenesis; peptidoglycan biosynthesis.</text>
</comment>
<dbReference type="PANTHER" id="PTHR43783:SF1">
    <property type="entry name" value="UDP-N-ACETYLGLUCOSAMINE 1-CARBOXYVINYLTRANSFERASE"/>
    <property type="match status" value="1"/>
</dbReference>
<dbReference type="GO" id="GO:0005737">
    <property type="term" value="C:cytoplasm"/>
    <property type="evidence" value="ECO:0007669"/>
    <property type="project" value="UniProtKB-SubCell"/>
</dbReference>
<evidence type="ECO:0000256" key="7">
    <source>
        <dbReference type="ARBA" id="ARBA00022984"/>
    </source>
</evidence>
<evidence type="ECO:0000256" key="5">
    <source>
        <dbReference type="ARBA" id="ARBA00022679"/>
    </source>
</evidence>
<evidence type="ECO:0000256" key="6">
    <source>
        <dbReference type="ARBA" id="ARBA00022960"/>
    </source>
</evidence>
<evidence type="ECO:0000256" key="15">
    <source>
        <dbReference type="ARBA" id="ARBA00047527"/>
    </source>
</evidence>
<dbReference type="PANTHER" id="PTHR43783">
    <property type="entry name" value="UDP-N-ACETYLGLUCOSAMINE 1-CARBOXYVINYLTRANSFERASE"/>
    <property type="match status" value="1"/>
</dbReference>
<evidence type="ECO:0000256" key="2">
    <source>
        <dbReference type="ARBA" id="ARBA00004752"/>
    </source>
</evidence>
<organism evidence="17 18">
    <name type="scientific">Salinimicrobium marinum</name>
    <dbReference type="NCBI Taxonomy" id="680283"/>
    <lineage>
        <taxon>Bacteria</taxon>
        <taxon>Pseudomonadati</taxon>
        <taxon>Bacteroidota</taxon>
        <taxon>Flavobacteriia</taxon>
        <taxon>Flavobacteriales</taxon>
        <taxon>Flavobacteriaceae</taxon>
        <taxon>Salinimicrobium</taxon>
    </lineage>
</organism>
<evidence type="ECO:0000259" key="16">
    <source>
        <dbReference type="Pfam" id="PF00275"/>
    </source>
</evidence>
<keyword evidence="7" id="KW-0573">Peptidoglycan synthesis</keyword>
<comment type="subcellular location">
    <subcellularLocation>
        <location evidence="1">Cytoplasm</location>
    </subcellularLocation>
</comment>
<evidence type="ECO:0000256" key="13">
    <source>
        <dbReference type="ARBA" id="ARBA00042443"/>
    </source>
</evidence>
<dbReference type="SUPFAM" id="SSF55205">
    <property type="entry name" value="EPT/RTPC-like"/>
    <property type="match status" value="1"/>
</dbReference>
<keyword evidence="18" id="KW-1185">Reference proteome</keyword>
<feature type="domain" description="Enolpyruvate transferase" evidence="16">
    <location>
        <begin position="16"/>
        <end position="418"/>
    </location>
</feature>
<reference evidence="17" key="1">
    <citation type="journal article" date="2014" name="Int. J. Syst. Evol. Microbiol.">
        <title>Complete genome sequence of Corynebacterium casei LMG S-19264T (=DSM 44701T), isolated from a smear-ripened cheese.</title>
        <authorList>
            <consortium name="US DOE Joint Genome Institute (JGI-PGF)"/>
            <person name="Walter F."/>
            <person name="Albersmeier A."/>
            <person name="Kalinowski J."/>
            <person name="Ruckert C."/>
        </authorList>
    </citation>
    <scope>NUCLEOTIDE SEQUENCE</scope>
    <source>
        <strain evidence="17">KCTC 12719</strain>
    </source>
</reference>
<dbReference type="InterPro" id="IPR013792">
    <property type="entry name" value="RNA3'P_cycl/enolpyr_Trfase_a/b"/>
</dbReference>
<evidence type="ECO:0000256" key="8">
    <source>
        <dbReference type="ARBA" id="ARBA00023306"/>
    </source>
</evidence>
<keyword evidence="8" id="KW-0131">Cell cycle</keyword>
<dbReference type="InterPro" id="IPR036968">
    <property type="entry name" value="Enolpyruvate_Tfrase_sf"/>
</dbReference>
<sequence length="437" mass="48834">MMKNLTAIIKGKQIPRGKVKVSGAKNAATKLLAAALISDEKVKLENFPTELVDAQYKFQFINDYGGFLNIDRKLETIEIESNNLKDIVLDDYNYHFRTTYLLVAGFIKKKGIARIPYPGGCKIGTRGYDLHIMVWEKMGATVEEKEGYIEVTAPNGLTPTEIDFPISTIGGTESALICASIAFGKTIIRNAYISPEVENLIDFLKTMGVKIQVVGNSYIEVIGKEYLQGSIFRVMPDRIEAITWIVYGILSGGDITVEDVPFDSMKIPLIHLYEAGIDFYKNSKNVHITPDCLQNGIIQPFELATGTHPGIISDMQPFYVLLGLHADGISRIYDYRYPERIKYCEELSKFYSEQIKWEKGSISTYGRHMVTPKKATVISTDLRGSMALVIAALLSDGTSIISNVEMALRGYNKLEEKLQQLGVNILIKKNKEVVQLS</sequence>
<dbReference type="GO" id="GO:0008360">
    <property type="term" value="P:regulation of cell shape"/>
    <property type="evidence" value="ECO:0007669"/>
    <property type="project" value="UniProtKB-KW"/>
</dbReference>
<comment type="catalytic activity">
    <reaction evidence="15">
        <text>phosphoenolpyruvate + UDP-N-acetyl-alpha-D-glucosamine = UDP-N-acetyl-3-O-(1-carboxyvinyl)-alpha-D-glucosamine + phosphate</text>
        <dbReference type="Rhea" id="RHEA:18681"/>
        <dbReference type="ChEBI" id="CHEBI:43474"/>
        <dbReference type="ChEBI" id="CHEBI:57705"/>
        <dbReference type="ChEBI" id="CHEBI:58702"/>
        <dbReference type="ChEBI" id="CHEBI:68483"/>
        <dbReference type="EC" id="2.5.1.7"/>
    </reaction>
</comment>
<evidence type="ECO:0000313" key="18">
    <source>
        <dbReference type="Proteomes" id="UP000610456"/>
    </source>
</evidence>
<evidence type="ECO:0000256" key="12">
    <source>
        <dbReference type="ARBA" id="ARBA00039754"/>
    </source>
</evidence>
<dbReference type="InterPro" id="IPR001986">
    <property type="entry name" value="Enolpyruvate_Tfrase_dom"/>
</dbReference>
<dbReference type="GO" id="GO:0051301">
    <property type="term" value="P:cell division"/>
    <property type="evidence" value="ECO:0007669"/>
    <property type="project" value="UniProtKB-KW"/>
</dbReference>
<dbReference type="EMBL" id="BMXB01000015">
    <property type="protein sequence ID" value="GHA46272.1"/>
    <property type="molecule type" value="Genomic_DNA"/>
</dbReference>
<keyword evidence="9" id="KW-0961">Cell wall biogenesis/degradation</keyword>
<proteinExistence type="inferred from homology"/>
<evidence type="ECO:0000256" key="11">
    <source>
        <dbReference type="ARBA" id="ARBA00039108"/>
    </source>
</evidence>
<keyword evidence="5" id="KW-0808">Transferase</keyword>
<dbReference type="InterPro" id="IPR050068">
    <property type="entry name" value="MurA_subfamily"/>
</dbReference>
<dbReference type="Gene3D" id="3.65.10.10">
    <property type="entry name" value="Enolpyruvate transferase domain"/>
    <property type="match status" value="2"/>
</dbReference>